<evidence type="ECO:0000313" key="2">
    <source>
        <dbReference type="EMBL" id="RSX56159.1"/>
    </source>
</evidence>
<dbReference type="Proteomes" id="UP000287609">
    <property type="component" value="Unassembled WGS sequence"/>
</dbReference>
<protein>
    <recommendedName>
        <fullName evidence="1">DUF4145 domain-containing protein</fullName>
    </recommendedName>
</protein>
<evidence type="ECO:0000259" key="1">
    <source>
        <dbReference type="Pfam" id="PF13643"/>
    </source>
</evidence>
<dbReference type="InterPro" id="IPR025285">
    <property type="entry name" value="DUF4145"/>
</dbReference>
<proteinExistence type="predicted"/>
<sequence>MMGMANRICWACGAHAHMSLVSSPQYSENSWTSNYPSGIWSGLFQCDSCKKCSIGSIHNSKLNDPKDVADLMNTNDVTMLWHPQSAIWKEFADVPDPIAKAASEANACLSIGAYRAAILMARTVIEATATDKGIGRGTLVHKIDELESRGILSDQIKQEAHEIRYLGNDVAHGGFSEPVSEEEATDILGFLDTFLDYVYQMPLAIQRRKESRKQRRESAQNI</sequence>
<dbReference type="EMBL" id="QXGM01000001">
    <property type="protein sequence ID" value="RSX56159.1"/>
    <property type="molecule type" value="Genomic_DNA"/>
</dbReference>
<organism evidence="2 3">
    <name type="scientific">Bifidobacterium dolichotidis</name>
    <dbReference type="NCBI Taxonomy" id="2306976"/>
    <lineage>
        <taxon>Bacteria</taxon>
        <taxon>Bacillati</taxon>
        <taxon>Actinomycetota</taxon>
        <taxon>Actinomycetes</taxon>
        <taxon>Bifidobacteriales</taxon>
        <taxon>Bifidobacteriaceae</taxon>
        <taxon>Bifidobacterium</taxon>
    </lineage>
</organism>
<comment type="caution">
    <text evidence="2">The sequence shown here is derived from an EMBL/GenBank/DDBJ whole genome shotgun (WGS) entry which is preliminary data.</text>
</comment>
<keyword evidence="3" id="KW-1185">Reference proteome</keyword>
<evidence type="ECO:0000313" key="3">
    <source>
        <dbReference type="Proteomes" id="UP000287609"/>
    </source>
</evidence>
<reference evidence="2 3" key="1">
    <citation type="submission" date="2018-09" db="EMBL/GenBank/DDBJ databases">
        <title>Characterization of the phylogenetic diversity of five novel species belonging to the genus Bifidobacterium.</title>
        <authorList>
            <person name="Lugli G.A."/>
            <person name="Duranti S."/>
            <person name="Milani C."/>
        </authorList>
    </citation>
    <scope>NUCLEOTIDE SEQUENCE [LARGE SCALE GENOMIC DNA]</scope>
    <source>
        <strain evidence="2 3">2036B</strain>
    </source>
</reference>
<gene>
    <name evidence="2" type="ORF">D2E26_0722</name>
</gene>
<dbReference type="AlphaFoldDB" id="A0A430FTF5"/>
<dbReference type="Pfam" id="PF13643">
    <property type="entry name" value="DUF4145"/>
    <property type="match status" value="1"/>
</dbReference>
<feature type="domain" description="DUF4145" evidence="1">
    <location>
        <begin position="103"/>
        <end position="191"/>
    </location>
</feature>
<accession>A0A430FTF5</accession>
<name>A0A430FTF5_9BIFI</name>
<dbReference type="OrthoDB" id="7059908at2"/>